<proteinExistence type="predicted"/>
<protein>
    <submittedName>
        <fullName evidence="1">Uncharacterized protein</fullName>
    </submittedName>
</protein>
<reference evidence="1 2" key="1">
    <citation type="submission" date="2023-08" db="EMBL/GenBank/DDBJ databases">
        <title>A Necator americanus chromosomal reference genome.</title>
        <authorList>
            <person name="Ilik V."/>
            <person name="Petrzelkova K.J."/>
            <person name="Pardy F."/>
            <person name="Fuh T."/>
            <person name="Niatou-Singa F.S."/>
            <person name="Gouil Q."/>
            <person name="Baker L."/>
            <person name="Ritchie M.E."/>
            <person name="Jex A.R."/>
            <person name="Gazzola D."/>
            <person name="Li H."/>
            <person name="Toshio Fujiwara R."/>
            <person name="Zhan B."/>
            <person name="Aroian R.V."/>
            <person name="Pafco B."/>
            <person name="Schwarz E.M."/>
        </authorList>
    </citation>
    <scope>NUCLEOTIDE SEQUENCE [LARGE SCALE GENOMIC DNA]</scope>
    <source>
        <strain evidence="1 2">Aroian</strain>
        <tissue evidence="1">Whole animal</tissue>
    </source>
</reference>
<name>A0ABR1C5S1_NECAM</name>
<gene>
    <name evidence="1" type="primary">Necator_chrII.g4821</name>
    <name evidence="1" type="ORF">RB195_017029</name>
</gene>
<sequence length="101" mass="11871">MLLRYASDQKTLLILKLEMEFNMSDKSPEMAFHHRLSCSPPSSQLIFLCCEHIIPSRYQSLVRHHLAYLGSTLTFSLSIYRRVLLQCDRPICTYCSMYLHK</sequence>
<organism evidence="1 2">
    <name type="scientific">Necator americanus</name>
    <name type="common">Human hookworm</name>
    <dbReference type="NCBI Taxonomy" id="51031"/>
    <lineage>
        <taxon>Eukaryota</taxon>
        <taxon>Metazoa</taxon>
        <taxon>Ecdysozoa</taxon>
        <taxon>Nematoda</taxon>
        <taxon>Chromadorea</taxon>
        <taxon>Rhabditida</taxon>
        <taxon>Rhabditina</taxon>
        <taxon>Rhabditomorpha</taxon>
        <taxon>Strongyloidea</taxon>
        <taxon>Ancylostomatidae</taxon>
        <taxon>Bunostominae</taxon>
        <taxon>Necator</taxon>
    </lineage>
</organism>
<keyword evidence="2" id="KW-1185">Reference proteome</keyword>
<accession>A0ABR1C5S1</accession>
<evidence type="ECO:0000313" key="2">
    <source>
        <dbReference type="Proteomes" id="UP001303046"/>
    </source>
</evidence>
<dbReference type="EMBL" id="JAVFWL010000002">
    <property type="protein sequence ID" value="KAK6733013.1"/>
    <property type="molecule type" value="Genomic_DNA"/>
</dbReference>
<comment type="caution">
    <text evidence="1">The sequence shown here is derived from an EMBL/GenBank/DDBJ whole genome shotgun (WGS) entry which is preliminary data.</text>
</comment>
<evidence type="ECO:0000313" key="1">
    <source>
        <dbReference type="EMBL" id="KAK6733013.1"/>
    </source>
</evidence>
<dbReference type="Proteomes" id="UP001303046">
    <property type="component" value="Unassembled WGS sequence"/>
</dbReference>